<evidence type="ECO:0000256" key="15">
    <source>
        <dbReference type="PIRSR" id="PIRSR606539-3"/>
    </source>
</evidence>
<evidence type="ECO:0000256" key="6">
    <source>
        <dbReference type="ARBA" id="ARBA00022741"/>
    </source>
</evidence>
<organism evidence="21 22">
    <name type="scientific">Actinidia chinensis var. chinensis</name>
    <name type="common">Chinese soft-hair kiwi</name>
    <dbReference type="NCBI Taxonomy" id="1590841"/>
    <lineage>
        <taxon>Eukaryota</taxon>
        <taxon>Viridiplantae</taxon>
        <taxon>Streptophyta</taxon>
        <taxon>Embryophyta</taxon>
        <taxon>Tracheophyta</taxon>
        <taxon>Spermatophyta</taxon>
        <taxon>Magnoliopsida</taxon>
        <taxon>eudicotyledons</taxon>
        <taxon>Gunneridae</taxon>
        <taxon>Pentapetalae</taxon>
        <taxon>asterids</taxon>
        <taxon>Ericales</taxon>
        <taxon>Actinidiaceae</taxon>
        <taxon>Actinidia</taxon>
    </lineage>
</organism>
<comment type="similarity">
    <text evidence="3 16">Belongs to the cation transport ATPase (P-type) (TC 3.A.3) family. Type IV subfamily.</text>
</comment>
<comment type="caution">
    <text evidence="21">The sequence shown here is derived from an EMBL/GenBank/DDBJ whole genome shotgun (WGS) entry which is preliminary data.</text>
</comment>
<dbReference type="GO" id="GO:0005524">
    <property type="term" value="F:ATP binding"/>
    <property type="evidence" value="ECO:0007669"/>
    <property type="project" value="UniProtKB-UniRule"/>
</dbReference>
<feature type="binding site" evidence="14">
    <location>
        <position position="1122"/>
    </location>
    <ligand>
        <name>ATP</name>
        <dbReference type="ChEBI" id="CHEBI:30616"/>
    </ligand>
</feature>
<dbReference type="SUPFAM" id="SSF81653">
    <property type="entry name" value="Calcium ATPase, transduction domain A"/>
    <property type="match status" value="1"/>
</dbReference>
<dbReference type="FunFam" id="3.40.50.1000:FF:000221">
    <property type="entry name" value="Phospholipid-transporting ATPase"/>
    <property type="match status" value="2"/>
</dbReference>
<dbReference type="Gene3D" id="3.40.1110.10">
    <property type="entry name" value="Calcium-transporting ATPase, cytoplasmic domain N"/>
    <property type="match status" value="1"/>
</dbReference>
<dbReference type="FunFam" id="3.40.1110.10:FF:000025">
    <property type="entry name" value="Phospholipid-transporting ATPase"/>
    <property type="match status" value="1"/>
</dbReference>
<dbReference type="PANTHER" id="PTHR24092:SF91">
    <property type="entry name" value="PHOSPHOLIPID-TRANSPORTING ATPASE 1"/>
    <property type="match status" value="1"/>
</dbReference>
<name>A0A2R6S0J5_ACTCC</name>
<sequence>MDSNRPLLIPSPRTPATQDLPYNTPDPLKPLSSSNPIIPAVSKMDSTNPIENCPPLPHITSFNSSSSLQSLSSIQSKASVPMRYGSRGADSEALSISQKEINDEDARLIHVNDAAKTNDKFEFAGNSIRTGKYSILTFFPRNLFEQFHRVAYIYFLVIAVLNQLPQLAVFGRAASILPLAFVLLVTAVKDAYEDWRRHQSDRIENNRLATVLINDQYQQKKWKDIRVGEIIKISASETIPCDMVLLSTSDPTGVAYIQTINLDGESNLKTRYAKQETLSKIPDKDKITGLIKCEKPNRNIYGFQANMEIDGKRVSLGPSNIILRGCEIKNTSWVVGVAVYAGRETKAMLNSSGAPSKRSRLENRMNREIILLSLFLVALCTVVSICAGVWLRRYKDELDYLPFFRKADFSEGEKDTYNYSGWGLEIFFIFLMSVIVFQIMIPISLYISMELVRVGQAYFMIRDTRMYDEASNSRFQCRALNINEDLGQIKYVFSDKTGTLTENKMEFQCSSIWGVDYSDGKTSAQGEQAGYSAQVDGQVLRPKMKVKVDPKLLCLSKSGKEGKHVHDFFIALAACNTIVPLVIETSDPTLRLLDYQGESPDEQALVYAAAAYGFMLIERTSGHIVINVQGERHRFNVLGLHEFDSDRKRMSVILGCPDKSVKVFVKGADTTMFSVIDKSLNLNIIRATEAHLHSYSSVGLRTLVVGMRELSASEFEQWQSSYETASTALIGRAALLRKVASYVEINLNILGASGIEDKLQQGVPEAIESLRMAGIKVWVLTGDKQETAISIGYSSRLLTGKMTQIIINNNSKESCKKSLEDALIMSKKLVTVSGAANKTEGSSGASVSSVALIIDGTSLVYILDTELEDKLFQLASKCSVVLCCRVAPLQKAGIVALIKNRTDDMTLAIGDVGMRELSASEFEQWQSSYETASTALIGRAALLRKVASYVEINLNILGASGIEDKLQQGVPEAIESLRMAGIKVWVLTGDKQETAISIGYSSRLLTGKMTQIIINNNSKESCKKSLEDALIMSKKLVTVSGAANKTEGSSGASVSSVALIIDGTSLVYILDTELEDKLFQLASKCSVVLCCRVAPLQKAGIVALIKNRTDDMTLAIGDGANDVSMIQMADVGIGISGQEGRQAVMASDFAMGQFRFLVPLLLVHGHWNYQRMGYMILYNFYRNAVFVLVLFWYVLFTCFTLTTAITEWSSVLYSVLYTSLPTIIVGILDKDLGRTSLLKYPQLYGAGQREEIYNAKLFWLTIMDTLWQSVVAFFMPLFAYWESTIDGSSIGDLWTLAVVILVNVHLAMDVIRWTWITHASIWGSIITTCICVIVIDAMPMFSGYWAIFHLAKTGLFWLCLIGISVGALIPRFVVKLFVQYYRPSDIQIAREAEKFGNFREFGGAEIEMNPIFDPPRR</sequence>
<feature type="transmembrane region" description="Helical" evidence="16">
    <location>
        <begin position="369"/>
        <end position="391"/>
    </location>
</feature>
<dbReference type="OMA" id="DMMIYQR"/>
<dbReference type="PROSITE" id="PS00154">
    <property type="entry name" value="ATPASE_E1_E2"/>
    <property type="match status" value="1"/>
</dbReference>
<evidence type="ECO:0000256" key="1">
    <source>
        <dbReference type="ARBA" id="ARBA00004141"/>
    </source>
</evidence>
<feature type="binding site" evidence="15">
    <location>
        <position position="1122"/>
    </location>
    <ligand>
        <name>Mg(2+)</name>
        <dbReference type="ChEBI" id="CHEBI:18420"/>
    </ligand>
</feature>
<feature type="binding site" evidence="14">
    <location>
        <position position="783"/>
    </location>
    <ligand>
        <name>ATP</name>
        <dbReference type="ChEBI" id="CHEBI:30616"/>
    </ligand>
</feature>
<protein>
    <recommendedName>
        <fullName evidence="16">Phospholipid-transporting ATPase</fullName>
        <ecNumber evidence="16">7.6.2.1</ecNumber>
    </recommendedName>
</protein>
<evidence type="ECO:0000256" key="13">
    <source>
        <dbReference type="PIRSR" id="PIRSR606539-1"/>
    </source>
</evidence>
<gene>
    <name evidence="21" type="ORF">CEY00_Acc00404</name>
</gene>
<dbReference type="InterPro" id="IPR032631">
    <property type="entry name" value="P-type_ATPase_N"/>
</dbReference>
<feature type="binding site" evidence="14">
    <location>
        <position position="643"/>
    </location>
    <ligand>
        <name>ATP</name>
        <dbReference type="ChEBI" id="CHEBI:30616"/>
    </ligand>
</feature>
<evidence type="ECO:0000256" key="2">
    <source>
        <dbReference type="ARBA" id="ARBA00004308"/>
    </source>
</evidence>
<dbReference type="STRING" id="1590841.A0A2R6S0J5"/>
<feature type="transmembrane region" description="Helical" evidence="16">
    <location>
        <begin position="1211"/>
        <end position="1228"/>
    </location>
</feature>
<keyword evidence="8 15" id="KW-0460">Magnesium</keyword>
<dbReference type="Gene3D" id="2.70.150.10">
    <property type="entry name" value="Calcium-transporting ATPase, cytoplasmic transduction domain A"/>
    <property type="match status" value="1"/>
</dbReference>
<evidence type="ECO:0000256" key="4">
    <source>
        <dbReference type="ARBA" id="ARBA00022692"/>
    </source>
</evidence>
<feature type="binding site" evidence="14">
    <location>
        <position position="666"/>
    </location>
    <ligand>
        <name>ATP</name>
        <dbReference type="ChEBI" id="CHEBI:30616"/>
    </ligand>
</feature>
<feature type="transmembrane region" description="Helical" evidence="16">
    <location>
        <begin position="174"/>
        <end position="192"/>
    </location>
</feature>
<evidence type="ECO:0000256" key="12">
    <source>
        <dbReference type="ARBA" id="ARBA00034036"/>
    </source>
</evidence>
<dbReference type="InterPro" id="IPR023299">
    <property type="entry name" value="ATPase_P-typ_cyto_dom_N"/>
</dbReference>
<dbReference type="SUPFAM" id="SSF81660">
    <property type="entry name" value="Metal cation-transporting ATPase, ATP-binding domain N"/>
    <property type="match status" value="1"/>
</dbReference>
<keyword evidence="9 16" id="KW-1278">Translocase</keyword>
<dbReference type="InterPro" id="IPR001757">
    <property type="entry name" value="P_typ_ATPase"/>
</dbReference>
<feature type="transmembrane region" description="Helical" evidence="16">
    <location>
        <begin position="426"/>
        <end position="447"/>
    </location>
</feature>
<dbReference type="FunCoup" id="A0A2R6S0J5">
    <property type="interactions" value="831"/>
</dbReference>
<keyword evidence="22" id="KW-1185">Reference proteome</keyword>
<feature type="transmembrane region" description="Helical" evidence="16">
    <location>
        <begin position="1293"/>
        <end position="1313"/>
    </location>
</feature>
<dbReference type="Pfam" id="PF13246">
    <property type="entry name" value="Cation_ATPase"/>
    <property type="match status" value="1"/>
</dbReference>
<dbReference type="FunFam" id="2.70.150.10:FF:000054">
    <property type="entry name" value="Phospholipid-transporting ATPase"/>
    <property type="match status" value="1"/>
</dbReference>
<evidence type="ECO:0000259" key="20">
    <source>
        <dbReference type="Pfam" id="PF16212"/>
    </source>
</evidence>
<evidence type="ECO:0000256" key="17">
    <source>
        <dbReference type="SAM" id="MobiDB-lite"/>
    </source>
</evidence>
<dbReference type="GO" id="GO:0016887">
    <property type="term" value="F:ATP hydrolysis activity"/>
    <property type="evidence" value="ECO:0007669"/>
    <property type="project" value="InterPro"/>
</dbReference>
<dbReference type="InterPro" id="IPR006539">
    <property type="entry name" value="P-type_ATPase_IV"/>
</dbReference>
<dbReference type="Gramene" id="PSS35790">
    <property type="protein sequence ID" value="PSS35790"/>
    <property type="gene ID" value="CEY00_Acc00404"/>
</dbReference>
<dbReference type="InterPro" id="IPR036412">
    <property type="entry name" value="HAD-like_sf"/>
</dbReference>
<feature type="binding site" evidence="14">
    <location>
        <position position="497"/>
    </location>
    <ligand>
        <name>ATP</name>
        <dbReference type="ChEBI" id="CHEBI:30616"/>
    </ligand>
</feature>
<reference evidence="21 22" key="1">
    <citation type="submission" date="2017-07" db="EMBL/GenBank/DDBJ databases">
        <title>An improved, manually edited Actinidia chinensis var. chinensis (kiwifruit) genome highlights the challenges associated with draft genomes and gene prediction in plants.</title>
        <authorList>
            <person name="Pilkington S."/>
            <person name="Crowhurst R."/>
            <person name="Hilario E."/>
            <person name="Nardozza S."/>
            <person name="Fraser L."/>
            <person name="Peng Y."/>
            <person name="Gunaseelan K."/>
            <person name="Simpson R."/>
            <person name="Tahir J."/>
            <person name="Deroles S."/>
            <person name="Templeton K."/>
            <person name="Luo Z."/>
            <person name="Davy M."/>
            <person name="Cheng C."/>
            <person name="Mcneilage M."/>
            <person name="Scaglione D."/>
            <person name="Liu Y."/>
            <person name="Zhang Q."/>
            <person name="Datson P."/>
            <person name="De Silva N."/>
            <person name="Gardiner S."/>
            <person name="Bassett H."/>
            <person name="Chagne D."/>
            <person name="Mccallum J."/>
            <person name="Dzierzon H."/>
            <person name="Deng C."/>
            <person name="Wang Y.-Y."/>
            <person name="Barron N."/>
            <person name="Manako K."/>
            <person name="Bowen J."/>
            <person name="Foster T."/>
            <person name="Erridge Z."/>
            <person name="Tiffin H."/>
            <person name="Waite C."/>
            <person name="Davies K."/>
            <person name="Grierson E."/>
            <person name="Laing W."/>
            <person name="Kirk R."/>
            <person name="Chen X."/>
            <person name="Wood M."/>
            <person name="Montefiori M."/>
            <person name="Brummell D."/>
            <person name="Schwinn K."/>
            <person name="Catanach A."/>
            <person name="Fullerton C."/>
            <person name="Li D."/>
            <person name="Meiyalaghan S."/>
            <person name="Nieuwenhuizen N."/>
            <person name="Read N."/>
            <person name="Prakash R."/>
            <person name="Hunter D."/>
            <person name="Zhang H."/>
            <person name="Mckenzie M."/>
            <person name="Knabel M."/>
            <person name="Harris A."/>
            <person name="Allan A."/>
            <person name="Chen A."/>
            <person name="Janssen B."/>
            <person name="Plunkett B."/>
            <person name="Dwamena C."/>
            <person name="Voogd C."/>
            <person name="Leif D."/>
            <person name="Lafferty D."/>
            <person name="Souleyre E."/>
            <person name="Varkonyi-Gasic E."/>
            <person name="Gambi F."/>
            <person name="Hanley J."/>
            <person name="Yao J.-L."/>
            <person name="Cheung J."/>
            <person name="David K."/>
            <person name="Warren B."/>
            <person name="Marsh K."/>
            <person name="Snowden K."/>
            <person name="Lin-Wang K."/>
            <person name="Brian L."/>
            <person name="Martinez-Sanchez M."/>
            <person name="Wang M."/>
            <person name="Ileperuma N."/>
            <person name="Macnee N."/>
            <person name="Campin R."/>
            <person name="Mcatee P."/>
            <person name="Drummond R."/>
            <person name="Espley R."/>
            <person name="Ireland H."/>
            <person name="Wu R."/>
            <person name="Atkinson R."/>
            <person name="Karunairetnam S."/>
            <person name="Bulley S."/>
            <person name="Chunkath S."/>
            <person name="Hanley Z."/>
            <person name="Storey R."/>
            <person name="Thrimawithana A."/>
            <person name="Thomson S."/>
            <person name="David C."/>
            <person name="Testolin R."/>
        </authorList>
    </citation>
    <scope>NUCLEOTIDE SEQUENCE [LARGE SCALE GENOMIC DNA]</scope>
    <source>
        <strain evidence="22">cv. Red5</strain>
        <tissue evidence="21">Young leaf</tissue>
    </source>
</reference>
<dbReference type="Pfam" id="PF16212">
    <property type="entry name" value="PhoLip_ATPase_C"/>
    <property type="match status" value="1"/>
</dbReference>
<evidence type="ECO:0000259" key="19">
    <source>
        <dbReference type="Pfam" id="PF16209"/>
    </source>
</evidence>
<evidence type="ECO:0000256" key="8">
    <source>
        <dbReference type="ARBA" id="ARBA00022842"/>
    </source>
</evidence>
<feature type="binding site" evidence="14">
    <location>
        <position position="496"/>
    </location>
    <ligand>
        <name>ATP</name>
        <dbReference type="ChEBI" id="CHEBI:30616"/>
    </ligand>
</feature>
<feature type="transmembrane region" description="Helical" evidence="16">
    <location>
        <begin position="1180"/>
        <end position="1205"/>
    </location>
</feature>
<feature type="binding site" evidence="14">
    <location>
        <position position="602"/>
    </location>
    <ligand>
        <name>ATP</name>
        <dbReference type="ChEBI" id="CHEBI:30616"/>
    </ligand>
</feature>
<dbReference type="SUPFAM" id="SSF81665">
    <property type="entry name" value="Calcium ATPase, transmembrane domain M"/>
    <property type="match status" value="1"/>
</dbReference>
<keyword evidence="5 15" id="KW-0479">Metal-binding</keyword>
<dbReference type="PRINTS" id="PR00119">
    <property type="entry name" value="CATATPASE"/>
</dbReference>
<evidence type="ECO:0000256" key="7">
    <source>
        <dbReference type="ARBA" id="ARBA00022840"/>
    </source>
</evidence>
<evidence type="ECO:0000313" key="21">
    <source>
        <dbReference type="EMBL" id="PSS35790.1"/>
    </source>
</evidence>
<accession>A0A2R6S0J5</accession>
<feature type="transmembrane region" description="Helical" evidence="16">
    <location>
        <begin position="1325"/>
        <end position="1348"/>
    </location>
</feature>
<feature type="active site" description="4-aspartylphosphate intermediate" evidence="13">
    <location>
        <position position="495"/>
    </location>
</feature>
<dbReference type="NCBIfam" id="TIGR01652">
    <property type="entry name" value="ATPase-Plipid"/>
    <property type="match status" value="2"/>
</dbReference>
<dbReference type="InParanoid" id="A0A2R6S0J5"/>
<dbReference type="InterPro" id="IPR018303">
    <property type="entry name" value="ATPase_P-typ_P_site"/>
</dbReference>
<keyword evidence="6 14" id="KW-0547">Nucleotide-binding</keyword>
<comment type="cofactor">
    <cofactor evidence="15">
        <name>Mg(2+)</name>
        <dbReference type="ChEBI" id="CHEBI:18420"/>
    </cofactor>
</comment>
<dbReference type="InterPro" id="IPR059000">
    <property type="entry name" value="ATPase_P-type_domA"/>
</dbReference>
<feature type="binding site" evidence="14">
    <location>
        <position position="1092"/>
    </location>
    <ligand>
        <name>ATP</name>
        <dbReference type="ChEBI" id="CHEBI:30616"/>
    </ligand>
</feature>
<feature type="binding site" evidence="14">
    <location>
        <position position="495"/>
    </location>
    <ligand>
        <name>ATP</name>
        <dbReference type="ChEBI" id="CHEBI:30616"/>
    </ligand>
</feature>
<feature type="binding site" evidence="15">
    <location>
        <position position="1118"/>
    </location>
    <ligand>
        <name>Mg(2+)</name>
        <dbReference type="ChEBI" id="CHEBI:18420"/>
    </ligand>
</feature>
<keyword evidence="11 16" id="KW-0472">Membrane</keyword>
<dbReference type="EMBL" id="NKQK01000001">
    <property type="protein sequence ID" value="PSS35790.1"/>
    <property type="molecule type" value="Genomic_DNA"/>
</dbReference>
<evidence type="ECO:0000256" key="11">
    <source>
        <dbReference type="ARBA" id="ARBA00023136"/>
    </source>
</evidence>
<feature type="binding site" evidence="14">
    <location>
        <position position="701"/>
    </location>
    <ligand>
        <name>ATP</name>
        <dbReference type="ChEBI" id="CHEBI:30616"/>
    </ligand>
</feature>
<feature type="domain" description="P-type ATPase N-terminal" evidence="19">
    <location>
        <begin position="109"/>
        <end position="175"/>
    </location>
</feature>
<dbReference type="SUPFAM" id="SSF56784">
    <property type="entry name" value="HAD-like"/>
    <property type="match status" value="2"/>
</dbReference>
<evidence type="ECO:0000256" key="9">
    <source>
        <dbReference type="ARBA" id="ARBA00022967"/>
    </source>
</evidence>
<dbReference type="InterPro" id="IPR008250">
    <property type="entry name" value="ATPase_P-typ_transduc_dom_A_sf"/>
</dbReference>
<comment type="catalytic activity">
    <reaction evidence="12 16">
        <text>ATP + H2O + phospholipidSide 1 = ADP + phosphate + phospholipidSide 2.</text>
        <dbReference type="EC" id="7.6.2.1"/>
    </reaction>
</comment>
<keyword evidence="10 16" id="KW-1133">Transmembrane helix</keyword>
<dbReference type="GO" id="GO:0140326">
    <property type="term" value="F:ATPase-coupled intramembrane lipid transporter activity"/>
    <property type="evidence" value="ECO:0007669"/>
    <property type="project" value="UniProtKB-EC"/>
</dbReference>
<feature type="domain" description="P-type ATPase A" evidence="18">
    <location>
        <begin position="207"/>
        <end position="271"/>
    </location>
</feature>
<dbReference type="GO" id="GO:0045332">
    <property type="term" value="P:phospholipid translocation"/>
    <property type="evidence" value="ECO:0007669"/>
    <property type="project" value="TreeGrafter"/>
</dbReference>
<evidence type="ECO:0000256" key="16">
    <source>
        <dbReference type="RuleBase" id="RU362033"/>
    </source>
</evidence>
<proteinExistence type="inferred from homology"/>
<evidence type="ECO:0000256" key="10">
    <source>
        <dbReference type="ARBA" id="ARBA00022989"/>
    </source>
</evidence>
<dbReference type="PANTHER" id="PTHR24092">
    <property type="entry name" value="PROBABLE PHOSPHOLIPID-TRANSPORTING ATPASE"/>
    <property type="match status" value="1"/>
</dbReference>
<feature type="transmembrane region" description="Helical" evidence="16">
    <location>
        <begin position="1257"/>
        <end position="1281"/>
    </location>
</feature>
<evidence type="ECO:0000256" key="3">
    <source>
        <dbReference type="ARBA" id="ARBA00008109"/>
    </source>
</evidence>
<feature type="region of interest" description="Disordered" evidence="17">
    <location>
        <begin position="1"/>
        <end position="36"/>
    </location>
</feature>
<dbReference type="NCBIfam" id="TIGR01494">
    <property type="entry name" value="ATPase_P-type"/>
    <property type="match status" value="2"/>
</dbReference>
<comment type="subcellular location">
    <subcellularLocation>
        <location evidence="2">Endomembrane system</location>
    </subcellularLocation>
    <subcellularLocation>
        <location evidence="1 16">Membrane</location>
        <topology evidence="1 16">Multi-pass membrane protein</topology>
    </subcellularLocation>
</comment>
<dbReference type="InterPro" id="IPR023298">
    <property type="entry name" value="ATPase_P-typ_TM_dom_sf"/>
</dbReference>
<evidence type="ECO:0000259" key="18">
    <source>
        <dbReference type="Pfam" id="PF00122"/>
    </source>
</evidence>
<feature type="binding site" evidence="15">
    <location>
        <position position="497"/>
    </location>
    <ligand>
        <name>Mg(2+)</name>
        <dbReference type="ChEBI" id="CHEBI:18420"/>
    </ligand>
</feature>
<evidence type="ECO:0000256" key="5">
    <source>
        <dbReference type="ARBA" id="ARBA00022723"/>
    </source>
</evidence>
<feature type="binding site" evidence="14">
    <location>
        <position position="782"/>
    </location>
    <ligand>
        <name>ATP</name>
        <dbReference type="ChEBI" id="CHEBI:30616"/>
    </ligand>
</feature>
<feature type="binding site" evidence="14">
    <location>
        <position position="781"/>
    </location>
    <ligand>
        <name>ATP</name>
        <dbReference type="ChEBI" id="CHEBI:30616"/>
    </ligand>
</feature>
<dbReference type="OrthoDB" id="377733at2759"/>
<reference evidence="22" key="2">
    <citation type="journal article" date="2018" name="BMC Genomics">
        <title>A manually annotated Actinidia chinensis var. chinensis (kiwifruit) genome highlights the challenges associated with draft genomes and gene prediction in plants.</title>
        <authorList>
            <person name="Pilkington S.M."/>
            <person name="Crowhurst R."/>
            <person name="Hilario E."/>
            <person name="Nardozza S."/>
            <person name="Fraser L."/>
            <person name="Peng Y."/>
            <person name="Gunaseelan K."/>
            <person name="Simpson R."/>
            <person name="Tahir J."/>
            <person name="Deroles S.C."/>
            <person name="Templeton K."/>
            <person name="Luo Z."/>
            <person name="Davy M."/>
            <person name="Cheng C."/>
            <person name="McNeilage M."/>
            <person name="Scaglione D."/>
            <person name="Liu Y."/>
            <person name="Zhang Q."/>
            <person name="Datson P."/>
            <person name="De Silva N."/>
            <person name="Gardiner S.E."/>
            <person name="Bassett H."/>
            <person name="Chagne D."/>
            <person name="McCallum J."/>
            <person name="Dzierzon H."/>
            <person name="Deng C."/>
            <person name="Wang Y.Y."/>
            <person name="Barron L."/>
            <person name="Manako K."/>
            <person name="Bowen J."/>
            <person name="Foster T.M."/>
            <person name="Erridge Z.A."/>
            <person name="Tiffin H."/>
            <person name="Waite C.N."/>
            <person name="Davies K.M."/>
            <person name="Grierson E.P."/>
            <person name="Laing W.A."/>
            <person name="Kirk R."/>
            <person name="Chen X."/>
            <person name="Wood M."/>
            <person name="Montefiori M."/>
            <person name="Brummell D.A."/>
            <person name="Schwinn K.E."/>
            <person name="Catanach A."/>
            <person name="Fullerton C."/>
            <person name="Li D."/>
            <person name="Meiyalaghan S."/>
            <person name="Nieuwenhuizen N."/>
            <person name="Read N."/>
            <person name="Prakash R."/>
            <person name="Hunter D."/>
            <person name="Zhang H."/>
            <person name="McKenzie M."/>
            <person name="Knabel M."/>
            <person name="Harris A."/>
            <person name="Allan A.C."/>
            <person name="Gleave A."/>
            <person name="Chen A."/>
            <person name="Janssen B.J."/>
            <person name="Plunkett B."/>
            <person name="Ampomah-Dwamena C."/>
            <person name="Voogd C."/>
            <person name="Leif D."/>
            <person name="Lafferty D."/>
            <person name="Souleyre E.J.F."/>
            <person name="Varkonyi-Gasic E."/>
            <person name="Gambi F."/>
            <person name="Hanley J."/>
            <person name="Yao J.L."/>
            <person name="Cheung J."/>
            <person name="David K.M."/>
            <person name="Warren B."/>
            <person name="Marsh K."/>
            <person name="Snowden K.C."/>
            <person name="Lin-Wang K."/>
            <person name="Brian L."/>
            <person name="Martinez-Sanchez M."/>
            <person name="Wang M."/>
            <person name="Ileperuma N."/>
            <person name="Macnee N."/>
            <person name="Campin R."/>
            <person name="McAtee P."/>
            <person name="Drummond R.S.M."/>
            <person name="Espley R.V."/>
            <person name="Ireland H.S."/>
            <person name="Wu R."/>
            <person name="Atkinson R.G."/>
            <person name="Karunairetnam S."/>
            <person name="Bulley S."/>
            <person name="Chunkath S."/>
            <person name="Hanley Z."/>
            <person name="Storey R."/>
            <person name="Thrimawithana A.H."/>
            <person name="Thomson S."/>
            <person name="David C."/>
            <person name="Testolin R."/>
            <person name="Huang H."/>
            <person name="Hellens R.P."/>
            <person name="Schaffer R.J."/>
        </authorList>
    </citation>
    <scope>NUCLEOTIDE SEQUENCE [LARGE SCALE GENOMIC DNA]</scope>
    <source>
        <strain evidence="22">cv. Red5</strain>
    </source>
</reference>
<dbReference type="InterPro" id="IPR023214">
    <property type="entry name" value="HAD_sf"/>
</dbReference>
<dbReference type="Pfam" id="PF00122">
    <property type="entry name" value="E1-E2_ATPase"/>
    <property type="match status" value="1"/>
</dbReference>
<keyword evidence="7 14" id="KW-0067">ATP-binding</keyword>
<feature type="transmembrane region" description="Helical" evidence="16">
    <location>
        <begin position="1354"/>
        <end position="1374"/>
    </location>
</feature>
<feature type="binding site" evidence="14">
    <location>
        <position position="1098"/>
    </location>
    <ligand>
        <name>ATP</name>
        <dbReference type="ChEBI" id="CHEBI:30616"/>
    </ligand>
</feature>
<dbReference type="Pfam" id="PF16209">
    <property type="entry name" value="PhoLip_ATPase_N"/>
    <property type="match status" value="1"/>
</dbReference>
<evidence type="ECO:0000256" key="14">
    <source>
        <dbReference type="PIRSR" id="PIRSR606539-2"/>
    </source>
</evidence>
<dbReference type="EC" id="7.6.2.1" evidence="16"/>
<dbReference type="Gene3D" id="3.40.50.1000">
    <property type="entry name" value="HAD superfamily/HAD-like"/>
    <property type="match status" value="2"/>
</dbReference>
<dbReference type="Proteomes" id="UP000241394">
    <property type="component" value="Chromosome LG1"/>
</dbReference>
<dbReference type="InterPro" id="IPR032630">
    <property type="entry name" value="P_typ_ATPase_c"/>
</dbReference>
<keyword evidence="4 16" id="KW-0812">Transmembrane</keyword>
<feature type="binding site" evidence="14">
    <location>
        <position position="1121"/>
    </location>
    <ligand>
        <name>ATP</name>
        <dbReference type="ChEBI" id="CHEBI:30616"/>
    </ligand>
</feature>
<feature type="binding site" evidence="15">
    <location>
        <position position="495"/>
    </location>
    <ligand>
        <name>Mg(2+)</name>
        <dbReference type="ChEBI" id="CHEBI:18420"/>
    </ligand>
</feature>
<evidence type="ECO:0000313" key="22">
    <source>
        <dbReference type="Proteomes" id="UP000241394"/>
    </source>
</evidence>
<feature type="domain" description="P-type ATPase C-terminal" evidence="20">
    <location>
        <begin position="1144"/>
        <end position="1384"/>
    </location>
</feature>
<dbReference type="GO" id="GO:0005886">
    <property type="term" value="C:plasma membrane"/>
    <property type="evidence" value="ECO:0007669"/>
    <property type="project" value="TreeGrafter"/>
</dbReference>
<dbReference type="GO" id="GO:0000287">
    <property type="term" value="F:magnesium ion binding"/>
    <property type="evidence" value="ECO:0007669"/>
    <property type="project" value="UniProtKB-UniRule"/>
</dbReference>